<evidence type="ECO:0008006" key="4">
    <source>
        <dbReference type="Google" id="ProtNLM"/>
    </source>
</evidence>
<protein>
    <recommendedName>
        <fullName evidence="4">DUF2867 domain-containing protein</fullName>
    </recommendedName>
</protein>
<feature type="compositionally biased region" description="Basic and acidic residues" evidence="1">
    <location>
        <begin position="90"/>
        <end position="101"/>
    </location>
</feature>
<evidence type="ECO:0000313" key="3">
    <source>
        <dbReference type="Proteomes" id="UP000032458"/>
    </source>
</evidence>
<accession>A0A0D7CKZ2</accession>
<dbReference type="EMBL" id="JRKI01000027">
    <property type="protein sequence ID" value="KIZ16530.1"/>
    <property type="molecule type" value="Genomic_DNA"/>
</dbReference>
<proteinExistence type="predicted"/>
<dbReference type="AlphaFoldDB" id="A0A0D7CKZ2"/>
<dbReference type="Proteomes" id="UP000032458">
    <property type="component" value="Unassembled WGS sequence"/>
</dbReference>
<evidence type="ECO:0000313" key="2">
    <source>
        <dbReference type="EMBL" id="KIZ16530.1"/>
    </source>
</evidence>
<sequence length="200" mass="21841">MRLPRTAHTDRPWRIHEIAGDFTVEDVWALPTPGGPDDLMWLVRQIAEGTSGGVSGEGAVSRVLFAIRWKLGALLGWDKSATGIGTRPPSLHDRLPADLRKGPQGPDLGSSPFTSLYQRDDEWAAEMANKTVHAVMHIGWVPDGSGGYRGQMAVLVKPNGLFGTLYMAAIKPFRYVGVYPALMRSIGRKWQADAAERGAH</sequence>
<feature type="region of interest" description="Disordered" evidence="1">
    <location>
        <begin position="86"/>
        <end position="112"/>
    </location>
</feature>
<dbReference type="InterPro" id="IPR021295">
    <property type="entry name" value="DUF2867"/>
</dbReference>
<evidence type="ECO:0000256" key="1">
    <source>
        <dbReference type="SAM" id="MobiDB-lite"/>
    </source>
</evidence>
<name>A0A0D7CKZ2_9ACTN</name>
<comment type="caution">
    <text evidence="2">The sequence shown here is derived from an EMBL/GenBank/DDBJ whole genome shotgun (WGS) entry which is preliminary data.</text>
</comment>
<gene>
    <name evidence="2" type="ORF">SNA_19650</name>
</gene>
<organism evidence="2 3">
    <name type="scientific">Streptomyces natalensis ATCC 27448</name>
    <dbReference type="NCBI Taxonomy" id="1240678"/>
    <lineage>
        <taxon>Bacteria</taxon>
        <taxon>Bacillati</taxon>
        <taxon>Actinomycetota</taxon>
        <taxon>Actinomycetes</taxon>
        <taxon>Kitasatosporales</taxon>
        <taxon>Streptomycetaceae</taxon>
        <taxon>Streptomyces</taxon>
    </lineage>
</organism>
<dbReference type="PATRIC" id="fig|1240678.4.peg.4148"/>
<keyword evidence="3" id="KW-1185">Reference proteome</keyword>
<reference evidence="2 3" key="1">
    <citation type="submission" date="2014-09" db="EMBL/GenBank/DDBJ databases">
        <title>Draft genome sequence of Streptomyces natalensis ATCC 27448, producer of the antifungal pimaricin.</title>
        <authorList>
            <person name="Mendes M.V."/>
            <person name="Beites T."/>
            <person name="Pires S."/>
            <person name="Santos C.L."/>
            <person name="Moradas-Ferreira P."/>
        </authorList>
    </citation>
    <scope>NUCLEOTIDE SEQUENCE [LARGE SCALE GENOMIC DNA]</scope>
    <source>
        <strain evidence="2 3">ATCC 27448</strain>
    </source>
</reference>
<dbReference type="RefSeq" id="WP_030063147.1">
    <property type="nucleotide sequence ID" value="NZ_JRKI01000027.1"/>
</dbReference>
<dbReference type="Pfam" id="PF11066">
    <property type="entry name" value="DUF2867"/>
    <property type="match status" value="1"/>
</dbReference>